<dbReference type="GO" id="GO:0007035">
    <property type="term" value="P:vacuolar acidification"/>
    <property type="evidence" value="ECO:0007669"/>
    <property type="project" value="TreeGrafter"/>
</dbReference>
<keyword evidence="14" id="KW-0175">Coiled coil</keyword>
<dbReference type="GO" id="GO:0005886">
    <property type="term" value="C:plasma membrane"/>
    <property type="evidence" value="ECO:0007669"/>
    <property type="project" value="TreeGrafter"/>
</dbReference>
<dbReference type="GO" id="GO:0030665">
    <property type="term" value="C:clathrin-coated vesicle membrane"/>
    <property type="evidence" value="ECO:0007669"/>
    <property type="project" value="UniProtKB-SubCell"/>
</dbReference>
<evidence type="ECO:0000256" key="1">
    <source>
        <dbReference type="ARBA" id="ARBA00004223"/>
    </source>
</evidence>
<evidence type="ECO:0000256" key="3">
    <source>
        <dbReference type="ARBA" id="ARBA00009904"/>
    </source>
</evidence>
<dbReference type="GO" id="GO:0051117">
    <property type="term" value="F:ATPase binding"/>
    <property type="evidence" value="ECO:0007669"/>
    <property type="project" value="TreeGrafter"/>
</dbReference>
<feature type="transmembrane region" description="Helical" evidence="13">
    <location>
        <begin position="395"/>
        <end position="419"/>
    </location>
</feature>
<evidence type="ECO:0000256" key="10">
    <source>
        <dbReference type="ARBA" id="ARBA00023136"/>
    </source>
</evidence>
<accession>A0A4W6EKF4</accession>
<evidence type="ECO:0000313" key="15">
    <source>
        <dbReference type="Ensembl" id="ENSLCAP00010037897.1"/>
    </source>
</evidence>
<dbReference type="GO" id="GO:0042470">
    <property type="term" value="C:melanosome"/>
    <property type="evidence" value="ECO:0007669"/>
    <property type="project" value="UniProtKB-SubCell"/>
</dbReference>
<feature type="transmembrane region" description="Helical" evidence="13">
    <location>
        <begin position="439"/>
        <end position="458"/>
    </location>
</feature>
<evidence type="ECO:0000256" key="5">
    <source>
        <dbReference type="ARBA" id="ARBA00022692"/>
    </source>
</evidence>
<dbReference type="AlphaFoldDB" id="A0A4W6EKF4"/>
<reference evidence="16" key="1">
    <citation type="submission" date="2015-09" db="EMBL/GenBank/DDBJ databases">
        <authorList>
            <person name="Sai Rama Sridatta P."/>
        </authorList>
    </citation>
    <scope>NUCLEOTIDE SEQUENCE [LARGE SCALE GENOMIC DNA]</scope>
</reference>
<feature type="transmembrane region" description="Helical" evidence="13">
    <location>
        <begin position="565"/>
        <end position="589"/>
    </location>
</feature>
<dbReference type="Ensembl" id="ENSLCAT00010038799.1">
    <property type="protein sequence ID" value="ENSLCAP00010037897.1"/>
    <property type="gene ID" value="ENSLCAG00010017658.1"/>
</dbReference>
<dbReference type="GO" id="GO:0046961">
    <property type="term" value="F:proton-transporting ATPase activity, rotational mechanism"/>
    <property type="evidence" value="ECO:0007669"/>
    <property type="project" value="InterPro"/>
</dbReference>
<keyword evidence="10 13" id="KW-0472">Membrane</keyword>
<protein>
    <recommendedName>
        <fullName evidence="13">V-type proton ATPase subunit a</fullName>
    </recommendedName>
</protein>
<dbReference type="Pfam" id="PF01496">
    <property type="entry name" value="V_ATPase_I"/>
    <property type="match status" value="2"/>
</dbReference>
<feature type="transmembrane region" description="Helical" evidence="13">
    <location>
        <begin position="744"/>
        <end position="766"/>
    </location>
</feature>
<sequence length="810" mass="92155">MGELFRSEEMTLAQLFLQSEAAYCCVSELGELGMVQFRDLNPDVNVFQRKFVNEVRRCEEMDRKLRFVEKEIKKANIPTVDTGENPEVPFPRDMIDLEATFEKLENELKEINTNQEALKKNFLELTELKHILRRTQQFFDEMEDPNLLEESSALMEGSEGAAGFVAGVISRERIPTFERMLWRVCRGNVFLRKAEIEDPLEDPTTGDQVHKSVFIIFFQGDQLKNRVKKICEGFRASLYPCPETPQERKEMLAGVNSRIDDLQMVLNQTEDHRQRVLQAASKTMRVWFIKVRKMKAIYHTLNLCNIDVTQKCLIAEVWCPVSDLDSIQFALRRGTERSGSTVPSILNRMQTKQTPPTFNKTNKFTSGFQNIVDAYGIGNYREINPAPYTIITFPFLFAVMFGDMGHGLLMTCAALYLVIRESRLLAQKSDNEMFNMVFAGRYIILLMGIFSVYTGIIYNDCFSKSLNMFGSGWSVRPMFGPKGANWTFETLDGNAVLQLDPAVPGVFNGPYPLGIDPIWNVATNKLTFLNSFKMKMSVILGVIHMLFGVSLSLFNHLYFKKPLNIFLGFIPEIVFMSSLFGYLVLLVFYKWTAYDAYTSKDAPSLLIHFINMCLFNYNDPTNKPLYRGQHSIQEQSLEQTGGTQKFGGVRVGNGPTEDEAGIMDHDQLSQHSEEGDEHSEEEPFDFGDVAVHQAIHTIEYCLGCISNTASYLRLWALSLAHAQLSEVLWSMVMHLGLSSRSGGGFFGLSIIFSAFATLTVAILLVMEGLSAFLHALRLHWVEFQNKFYSGQGFKFVPFSFESILEGRFDE</sequence>
<keyword evidence="11" id="KW-0968">Cytoplasmic vesicle</keyword>
<evidence type="ECO:0000256" key="11">
    <source>
        <dbReference type="ARBA" id="ARBA00023329"/>
    </source>
</evidence>
<dbReference type="GO" id="GO:0030672">
    <property type="term" value="C:synaptic vesicle membrane"/>
    <property type="evidence" value="ECO:0007669"/>
    <property type="project" value="UniProtKB-SubCell"/>
</dbReference>
<evidence type="ECO:0000256" key="6">
    <source>
        <dbReference type="ARBA" id="ARBA00022781"/>
    </source>
</evidence>
<feature type="coiled-coil region" evidence="14">
    <location>
        <begin position="94"/>
        <end position="121"/>
    </location>
</feature>
<evidence type="ECO:0000256" key="4">
    <source>
        <dbReference type="ARBA" id="ARBA00022448"/>
    </source>
</evidence>
<reference evidence="15" key="2">
    <citation type="submission" date="2025-08" db="UniProtKB">
        <authorList>
            <consortium name="Ensembl"/>
        </authorList>
    </citation>
    <scope>IDENTIFICATION</scope>
</reference>
<evidence type="ECO:0000256" key="14">
    <source>
        <dbReference type="SAM" id="Coils"/>
    </source>
</evidence>
<reference evidence="15" key="3">
    <citation type="submission" date="2025-09" db="UniProtKB">
        <authorList>
            <consortium name="Ensembl"/>
        </authorList>
    </citation>
    <scope>IDENTIFICATION</scope>
</reference>
<evidence type="ECO:0000256" key="13">
    <source>
        <dbReference type="RuleBase" id="RU361189"/>
    </source>
</evidence>
<dbReference type="InterPro" id="IPR026028">
    <property type="entry name" value="V-type_ATPase_116kDa_su_euka"/>
</dbReference>
<proteinExistence type="inferred from homology"/>
<dbReference type="PANTHER" id="PTHR11629:SF68">
    <property type="entry name" value="V-TYPE PROTON ATPASE 116 KDA SUBUNIT A 1"/>
    <property type="match status" value="1"/>
</dbReference>
<evidence type="ECO:0000313" key="16">
    <source>
        <dbReference type="Proteomes" id="UP000314980"/>
    </source>
</evidence>
<feature type="transmembrane region" description="Helical" evidence="13">
    <location>
        <begin position="538"/>
        <end position="559"/>
    </location>
</feature>
<gene>
    <name evidence="15" type="primary">ATP6V0A1</name>
</gene>
<evidence type="ECO:0000256" key="9">
    <source>
        <dbReference type="ARBA" id="ARBA00023065"/>
    </source>
</evidence>
<dbReference type="GO" id="GO:0000220">
    <property type="term" value="C:vacuolar proton-transporting V-type ATPase, V0 domain"/>
    <property type="evidence" value="ECO:0007669"/>
    <property type="project" value="InterPro"/>
</dbReference>
<name>A0A4W6EKF4_LATCA</name>
<organism evidence="15 16">
    <name type="scientific">Lates calcarifer</name>
    <name type="common">Barramundi</name>
    <name type="synonym">Holocentrus calcarifer</name>
    <dbReference type="NCBI Taxonomy" id="8187"/>
    <lineage>
        <taxon>Eukaryota</taxon>
        <taxon>Metazoa</taxon>
        <taxon>Chordata</taxon>
        <taxon>Craniata</taxon>
        <taxon>Vertebrata</taxon>
        <taxon>Euteleostomi</taxon>
        <taxon>Actinopterygii</taxon>
        <taxon>Neopterygii</taxon>
        <taxon>Teleostei</taxon>
        <taxon>Neoteleostei</taxon>
        <taxon>Acanthomorphata</taxon>
        <taxon>Carangaria</taxon>
        <taxon>Carangaria incertae sedis</taxon>
        <taxon>Centropomidae</taxon>
        <taxon>Lates</taxon>
    </lineage>
</organism>
<comment type="similarity">
    <text evidence="3 13">Belongs to the V-ATPase 116 kDa subunit family.</text>
</comment>
<dbReference type="Proteomes" id="UP000314980">
    <property type="component" value="Unassembled WGS sequence"/>
</dbReference>
<keyword evidence="5 13" id="KW-0812">Transmembrane</keyword>
<keyword evidence="8" id="KW-0770">Synapse</keyword>
<comment type="subcellular location">
    <subcellularLocation>
        <location evidence="12">Cytoplasmic vesicle</location>
        <location evidence="12">Clathrin-coated vesicle membrane</location>
        <topology evidence="12">Multi-pass membrane protein</topology>
    </subcellularLocation>
    <subcellularLocation>
        <location evidence="2">Cytoplasmic vesicle</location>
        <location evidence="2">Secretory vesicle</location>
        <location evidence="2">Synaptic vesicle membrane</location>
        <topology evidence="2">Multi-pass membrane protein</topology>
    </subcellularLocation>
    <subcellularLocation>
        <location evidence="1">Melanosome</location>
    </subcellularLocation>
</comment>
<evidence type="ECO:0000256" key="12">
    <source>
        <dbReference type="ARBA" id="ARBA00029431"/>
    </source>
</evidence>
<dbReference type="GeneTree" id="ENSGT00950000182881"/>
<dbReference type="PANTHER" id="PTHR11629">
    <property type="entry name" value="VACUOLAR PROTON ATPASES"/>
    <property type="match status" value="1"/>
</dbReference>
<evidence type="ECO:0000256" key="7">
    <source>
        <dbReference type="ARBA" id="ARBA00022989"/>
    </source>
</evidence>
<evidence type="ECO:0000256" key="2">
    <source>
        <dbReference type="ARBA" id="ARBA00004644"/>
    </source>
</evidence>
<keyword evidence="9 13" id="KW-0406">Ion transport</keyword>
<comment type="function">
    <text evidence="13">Essential component of the vacuolar proton pump (V-ATPase), a multimeric enzyme that catalyzes the translocation of protons across the membranes. Required for assembly and activity of the V-ATPase.</text>
</comment>
<evidence type="ECO:0000256" key="8">
    <source>
        <dbReference type="ARBA" id="ARBA00023018"/>
    </source>
</evidence>
<keyword evidence="6 13" id="KW-0375">Hydrogen ion transport</keyword>
<keyword evidence="16" id="KW-1185">Reference proteome</keyword>
<keyword evidence="7 13" id="KW-1133">Transmembrane helix</keyword>
<dbReference type="PIRSF" id="PIRSF001293">
    <property type="entry name" value="ATP6V0A1"/>
    <property type="match status" value="1"/>
</dbReference>
<dbReference type="InterPro" id="IPR002490">
    <property type="entry name" value="V-ATPase_116kDa_su"/>
</dbReference>
<keyword evidence="4 13" id="KW-0813">Transport</keyword>